<evidence type="ECO:0000313" key="2">
    <source>
        <dbReference type="EMBL" id="CAB3224608.1"/>
    </source>
</evidence>
<keyword evidence="4" id="KW-1185">Reference proteome</keyword>
<evidence type="ECO:0000256" key="1">
    <source>
        <dbReference type="SAM" id="Phobius"/>
    </source>
</evidence>
<proteinExistence type="predicted"/>
<evidence type="ECO:0000313" key="4">
    <source>
        <dbReference type="Proteomes" id="UP000494106"/>
    </source>
</evidence>
<dbReference type="Proteomes" id="UP000494106">
    <property type="component" value="Unassembled WGS sequence"/>
</dbReference>
<name>A0A8S0YWJ9_ARCPL</name>
<sequence length="94" mass="10593">MFVHSQQWLYVMTLQLATGAIGVVEVSLVRGRGRPRCRGRLKIKVVRQTCGKVTWLPTPLRTPRACLSCLSRAQIFATVCPPRPIRRGQPVNRP</sequence>
<organism evidence="2 4">
    <name type="scientific">Arctia plantaginis</name>
    <name type="common">Wood tiger moth</name>
    <name type="synonym">Phalaena plantaginis</name>
    <dbReference type="NCBI Taxonomy" id="874455"/>
    <lineage>
        <taxon>Eukaryota</taxon>
        <taxon>Metazoa</taxon>
        <taxon>Ecdysozoa</taxon>
        <taxon>Arthropoda</taxon>
        <taxon>Hexapoda</taxon>
        <taxon>Insecta</taxon>
        <taxon>Pterygota</taxon>
        <taxon>Neoptera</taxon>
        <taxon>Endopterygota</taxon>
        <taxon>Lepidoptera</taxon>
        <taxon>Glossata</taxon>
        <taxon>Ditrysia</taxon>
        <taxon>Noctuoidea</taxon>
        <taxon>Erebidae</taxon>
        <taxon>Arctiinae</taxon>
        <taxon>Arctia</taxon>
    </lineage>
</organism>
<keyword evidence="1" id="KW-1133">Transmembrane helix</keyword>
<feature type="transmembrane region" description="Helical" evidence="1">
    <location>
        <begin position="6"/>
        <end position="28"/>
    </location>
</feature>
<reference evidence="4 5" key="1">
    <citation type="submission" date="2020-04" db="EMBL/GenBank/DDBJ databases">
        <authorList>
            <person name="Wallbank WR R."/>
            <person name="Pardo Diaz C."/>
            <person name="Kozak K."/>
            <person name="Martin S."/>
            <person name="Jiggins C."/>
            <person name="Moest M."/>
            <person name="Warren A I."/>
            <person name="Byers J.R.P. K."/>
            <person name="Montejo-Kovacevich G."/>
            <person name="Yen C E."/>
        </authorList>
    </citation>
    <scope>NUCLEOTIDE SEQUENCE [LARGE SCALE GENOMIC DNA]</scope>
</reference>
<dbReference type="EMBL" id="CADEBC010000159">
    <property type="protein sequence ID" value="CAB3224608.1"/>
    <property type="molecule type" value="Genomic_DNA"/>
</dbReference>
<gene>
    <name evidence="2" type="ORF">APLA_LOCUS2090</name>
    <name evidence="3" type="ORF">APLA_LOCUS9892</name>
</gene>
<dbReference type="AlphaFoldDB" id="A0A8S0YWJ9"/>
<protein>
    <submittedName>
        <fullName evidence="2">Uncharacterized protein</fullName>
    </submittedName>
</protein>
<dbReference type="OrthoDB" id="7489655at2759"/>
<keyword evidence="1" id="KW-0812">Transmembrane</keyword>
<keyword evidence="1" id="KW-0472">Membrane</keyword>
<accession>A0A8S0YWJ9</accession>
<dbReference type="EMBL" id="CADEBD010000312">
    <property type="protein sequence ID" value="CAB3242280.1"/>
    <property type="molecule type" value="Genomic_DNA"/>
</dbReference>
<dbReference type="Proteomes" id="UP000494256">
    <property type="component" value="Unassembled WGS sequence"/>
</dbReference>
<comment type="caution">
    <text evidence="2">The sequence shown here is derived from an EMBL/GenBank/DDBJ whole genome shotgun (WGS) entry which is preliminary data.</text>
</comment>
<evidence type="ECO:0000313" key="5">
    <source>
        <dbReference type="Proteomes" id="UP000494256"/>
    </source>
</evidence>
<evidence type="ECO:0000313" key="3">
    <source>
        <dbReference type="EMBL" id="CAB3242280.1"/>
    </source>
</evidence>